<feature type="transmembrane region" description="Helical" evidence="8">
    <location>
        <begin position="167"/>
        <end position="185"/>
    </location>
</feature>
<evidence type="ECO:0000256" key="7">
    <source>
        <dbReference type="ARBA" id="ARBA00023136"/>
    </source>
</evidence>
<evidence type="ECO:0000256" key="3">
    <source>
        <dbReference type="ARBA" id="ARBA00022448"/>
    </source>
</evidence>
<feature type="transmembrane region" description="Helical" evidence="8">
    <location>
        <begin position="14"/>
        <end position="34"/>
    </location>
</feature>
<evidence type="ECO:0000256" key="5">
    <source>
        <dbReference type="ARBA" id="ARBA00022692"/>
    </source>
</evidence>
<dbReference type="Pfam" id="PF03591">
    <property type="entry name" value="AzlC"/>
    <property type="match status" value="1"/>
</dbReference>
<dbReference type="PANTHER" id="PTHR34979">
    <property type="entry name" value="INNER MEMBRANE PROTEIN YGAZ"/>
    <property type="match status" value="1"/>
</dbReference>
<comment type="caution">
    <text evidence="9">The sequence shown here is derived from an EMBL/GenBank/DDBJ whole genome shotgun (WGS) entry which is preliminary data.</text>
</comment>
<sequence>MPTTTQKSAFWKGFAAGAPFVIVVVPFAMLFGVVATEAGLDIFETFAFSTVVIAGAAQFTALQLMQDHAPVWVVLISALAVNLRLVMYSASLTPHLGALPVWRRLFVAYLIVDQSYACSVAAYEKSPQWPLMTKLAFFMGTCTPVLPLWIAGSVAGALLGQSIPPEFALDFAVPITFLAMLAPMLRTMAHMVAAVTAVVLALAFAGLPFNLGLLLAGLGGMIAGAEVERRVTRLEVPAQ</sequence>
<dbReference type="GO" id="GO:1903785">
    <property type="term" value="P:L-valine transmembrane transport"/>
    <property type="evidence" value="ECO:0007669"/>
    <property type="project" value="TreeGrafter"/>
</dbReference>
<reference evidence="9" key="1">
    <citation type="submission" date="2022-07" db="EMBL/GenBank/DDBJ databases">
        <authorList>
            <person name="Otstavnykh N."/>
            <person name="Isaeva M."/>
            <person name="Bystritskaya E."/>
        </authorList>
    </citation>
    <scope>NUCLEOTIDE SEQUENCE</scope>
    <source>
        <strain evidence="9">10Alg 79</strain>
    </source>
</reference>
<evidence type="ECO:0000256" key="6">
    <source>
        <dbReference type="ARBA" id="ARBA00022989"/>
    </source>
</evidence>
<evidence type="ECO:0000313" key="9">
    <source>
        <dbReference type="EMBL" id="MDQ2093548.1"/>
    </source>
</evidence>
<keyword evidence="7 8" id="KW-0472">Membrane</keyword>
<dbReference type="Proteomes" id="UP001227162">
    <property type="component" value="Unassembled WGS sequence"/>
</dbReference>
<evidence type="ECO:0000256" key="4">
    <source>
        <dbReference type="ARBA" id="ARBA00022475"/>
    </source>
</evidence>
<dbReference type="RefSeq" id="WP_317625133.1">
    <property type="nucleotide sequence ID" value="NZ_JANFFA010000001.1"/>
</dbReference>
<keyword evidence="4" id="KW-1003">Cell membrane</keyword>
<evidence type="ECO:0000256" key="2">
    <source>
        <dbReference type="ARBA" id="ARBA00010735"/>
    </source>
</evidence>
<comment type="subcellular location">
    <subcellularLocation>
        <location evidence="1">Cell membrane</location>
        <topology evidence="1">Multi-pass membrane protein</topology>
    </subcellularLocation>
</comment>
<feature type="transmembrane region" description="Helical" evidence="8">
    <location>
        <begin position="105"/>
        <end position="123"/>
    </location>
</feature>
<dbReference type="EMBL" id="JANFFA010000001">
    <property type="protein sequence ID" value="MDQ2093548.1"/>
    <property type="molecule type" value="Genomic_DNA"/>
</dbReference>
<evidence type="ECO:0000256" key="1">
    <source>
        <dbReference type="ARBA" id="ARBA00004651"/>
    </source>
</evidence>
<feature type="transmembrane region" description="Helical" evidence="8">
    <location>
        <begin position="191"/>
        <end position="224"/>
    </location>
</feature>
<protein>
    <submittedName>
        <fullName evidence="9">AzlC family ABC transporter permease</fullName>
    </submittedName>
</protein>
<reference evidence="9" key="2">
    <citation type="submission" date="2023-04" db="EMBL/GenBank/DDBJ databases">
        <title>'Rhodoalgimonas zhirmunskyi' gen. nov., isolated from a red alga.</title>
        <authorList>
            <person name="Nedashkovskaya O.I."/>
            <person name="Otstavnykh N.Y."/>
            <person name="Bystritskaya E.P."/>
            <person name="Balabanova L.A."/>
            <person name="Isaeva M.P."/>
        </authorList>
    </citation>
    <scope>NUCLEOTIDE SEQUENCE</scope>
    <source>
        <strain evidence="9">10Alg 79</strain>
    </source>
</reference>
<dbReference type="AlphaFoldDB" id="A0AAJ1X3Q9"/>
<evidence type="ECO:0000256" key="8">
    <source>
        <dbReference type="SAM" id="Phobius"/>
    </source>
</evidence>
<keyword evidence="6 8" id="KW-1133">Transmembrane helix</keyword>
<keyword evidence="10" id="KW-1185">Reference proteome</keyword>
<dbReference type="PANTHER" id="PTHR34979:SF1">
    <property type="entry name" value="INNER MEMBRANE PROTEIN YGAZ"/>
    <property type="match status" value="1"/>
</dbReference>
<feature type="transmembrane region" description="Helical" evidence="8">
    <location>
        <begin position="135"/>
        <end position="160"/>
    </location>
</feature>
<keyword evidence="5 8" id="KW-0812">Transmembrane</keyword>
<feature type="transmembrane region" description="Helical" evidence="8">
    <location>
        <begin position="46"/>
        <end position="65"/>
    </location>
</feature>
<accession>A0AAJ1X3Q9</accession>
<dbReference type="GO" id="GO:0005886">
    <property type="term" value="C:plasma membrane"/>
    <property type="evidence" value="ECO:0007669"/>
    <property type="project" value="UniProtKB-SubCell"/>
</dbReference>
<comment type="similarity">
    <text evidence="2">Belongs to the AzlC family.</text>
</comment>
<gene>
    <name evidence="9" type="ORF">NOI20_05450</name>
</gene>
<evidence type="ECO:0000313" key="10">
    <source>
        <dbReference type="Proteomes" id="UP001227162"/>
    </source>
</evidence>
<feature type="transmembrane region" description="Helical" evidence="8">
    <location>
        <begin position="71"/>
        <end position="93"/>
    </location>
</feature>
<proteinExistence type="inferred from homology"/>
<organism evidence="9 10">
    <name type="scientific">Rhodalgimonas zhirmunskyi</name>
    <dbReference type="NCBI Taxonomy" id="2964767"/>
    <lineage>
        <taxon>Bacteria</taxon>
        <taxon>Pseudomonadati</taxon>
        <taxon>Pseudomonadota</taxon>
        <taxon>Alphaproteobacteria</taxon>
        <taxon>Rhodobacterales</taxon>
        <taxon>Roseobacteraceae</taxon>
        <taxon>Rhodalgimonas</taxon>
    </lineage>
</organism>
<name>A0AAJ1X3Q9_9RHOB</name>
<keyword evidence="3" id="KW-0813">Transport</keyword>
<dbReference type="InterPro" id="IPR011606">
    <property type="entry name" value="Brnchd-chn_aa_trnsp_permease"/>
</dbReference>